<comment type="caution">
    <text evidence="2">The sequence shown here is derived from an EMBL/GenBank/DDBJ whole genome shotgun (WGS) entry which is preliminary data.</text>
</comment>
<reference evidence="2 3" key="1">
    <citation type="submission" date="2017-03" db="EMBL/GenBank/DDBJ databases">
        <title>Genome sequence of Clostridium hungatei DSM 14427.</title>
        <authorList>
            <person name="Poehlein A."/>
            <person name="Daniel R."/>
        </authorList>
    </citation>
    <scope>NUCLEOTIDE SEQUENCE [LARGE SCALE GENOMIC DNA]</scope>
    <source>
        <strain evidence="2 3">DSM 14427</strain>
    </source>
</reference>
<keyword evidence="1" id="KW-0472">Membrane</keyword>
<keyword evidence="1" id="KW-1133">Transmembrane helix</keyword>
<keyword evidence="3" id="KW-1185">Reference proteome</keyword>
<feature type="transmembrane region" description="Helical" evidence="1">
    <location>
        <begin position="32"/>
        <end position="51"/>
    </location>
</feature>
<accession>A0A1V4SDM9</accession>
<feature type="transmembrane region" description="Helical" evidence="1">
    <location>
        <begin position="7"/>
        <end position="26"/>
    </location>
</feature>
<sequence>MKKAAYIFSLILVSIFVIVFVIWTRISENRWIVYLAPLMLIAIIFVALFIIEMISKKNKREVDSSMKNTFSLPSSIKLLLWDRLFNVEISYAKEFEKNNVTDVQKIHFESLQNMIESKRHEIERILEKYYIEEYELEDKQVLISELKPQTLIVTRKDQCALAGYGPENGGDEGFVLIIGSELDIMPQDEYYRLYREDIT</sequence>
<proteinExistence type="predicted"/>
<protein>
    <submittedName>
        <fullName evidence="2">Uncharacterized protein</fullName>
    </submittedName>
</protein>
<keyword evidence="1" id="KW-0812">Transmembrane</keyword>
<organism evidence="2 3">
    <name type="scientific">Ruminiclostridium hungatei</name>
    <name type="common">Clostridium hungatei</name>
    <dbReference type="NCBI Taxonomy" id="48256"/>
    <lineage>
        <taxon>Bacteria</taxon>
        <taxon>Bacillati</taxon>
        <taxon>Bacillota</taxon>
        <taxon>Clostridia</taxon>
        <taxon>Eubacteriales</taxon>
        <taxon>Oscillospiraceae</taxon>
        <taxon>Ruminiclostridium</taxon>
    </lineage>
</organism>
<dbReference type="STRING" id="48256.CLHUN_40880"/>
<gene>
    <name evidence="2" type="ORF">CLHUN_40880</name>
</gene>
<evidence type="ECO:0000313" key="3">
    <source>
        <dbReference type="Proteomes" id="UP000191554"/>
    </source>
</evidence>
<evidence type="ECO:0000256" key="1">
    <source>
        <dbReference type="SAM" id="Phobius"/>
    </source>
</evidence>
<dbReference type="AlphaFoldDB" id="A0A1V4SDM9"/>
<dbReference type="EMBL" id="MZGX01000036">
    <property type="protein sequence ID" value="OPX42029.1"/>
    <property type="molecule type" value="Genomic_DNA"/>
</dbReference>
<dbReference type="RefSeq" id="WP_080066544.1">
    <property type="nucleotide sequence ID" value="NZ_MZGX01000036.1"/>
</dbReference>
<evidence type="ECO:0000313" key="2">
    <source>
        <dbReference type="EMBL" id="OPX42029.1"/>
    </source>
</evidence>
<name>A0A1V4SDM9_RUMHU</name>
<dbReference type="Proteomes" id="UP000191554">
    <property type="component" value="Unassembled WGS sequence"/>
</dbReference>